<proteinExistence type="predicted"/>
<reference evidence="1" key="1">
    <citation type="submission" date="2016-10" db="EMBL/GenBank/DDBJ databases">
        <title>Sequence of Gallionella enrichment culture.</title>
        <authorList>
            <person name="Poehlein A."/>
            <person name="Muehling M."/>
            <person name="Daniel R."/>
        </authorList>
    </citation>
    <scope>NUCLEOTIDE SEQUENCE</scope>
</reference>
<dbReference type="AlphaFoldDB" id="A0A1J5RN16"/>
<protein>
    <submittedName>
        <fullName evidence="1">Uncharacterized protein</fullName>
    </submittedName>
</protein>
<evidence type="ECO:0000313" key="1">
    <source>
        <dbReference type="EMBL" id="OIQ93468.1"/>
    </source>
</evidence>
<gene>
    <name evidence="1" type="ORF">GALL_245330</name>
</gene>
<comment type="caution">
    <text evidence="1">The sequence shown here is derived from an EMBL/GenBank/DDBJ whole genome shotgun (WGS) entry which is preliminary data.</text>
</comment>
<organism evidence="1">
    <name type="scientific">mine drainage metagenome</name>
    <dbReference type="NCBI Taxonomy" id="410659"/>
    <lineage>
        <taxon>unclassified sequences</taxon>
        <taxon>metagenomes</taxon>
        <taxon>ecological metagenomes</taxon>
    </lineage>
</organism>
<sequence length="71" mass="7881">MPGHDPSGRYAAFSVMTGLLLLHHSVGHDRRPPESLFDFVQGITALARAKSHQDSRLDLENKAKKLMERAA</sequence>
<name>A0A1J5RN16_9ZZZZ</name>
<dbReference type="EMBL" id="MLJW01000206">
    <property type="protein sequence ID" value="OIQ93468.1"/>
    <property type="molecule type" value="Genomic_DNA"/>
</dbReference>
<accession>A0A1J5RN16</accession>